<keyword evidence="1" id="KW-0812">Transmembrane</keyword>
<dbReference type="AlphaFoldDB" id="A0AA85GHJ3"/>
<name>A0AA85GHJ3_9TREM</name>
<evidence type="ECO:0000256" key="1">
    <source>
        <dbReference type="SAM" id="Phobius"/>
    </source>
</evidence>
<keyword evidence="1" id="KW-1133">Transmembrane helix</keyword>
<feature type="transmembrane region" description="Helical" evidence="1">
    <location>
        <begin position="151"/>
        <end position="174"/>
    </location>
</feature>
<feature type="transmembrane region" description="Helical" evidence="1">
    <location>
        <begin position="64"/>
        <end position="86"/>
    </location>
</feature>
<feature type="transmembrane region" description="Helical" evidence="1">
    <location>
        <begin position="31"/>
        <end position="52"/>
    </location>
</feature>
<protein>
    <submittedName>
        <fullName evidence="3">Uncharacterized protein</fullName>
    </submittedName>
</protein>
<organism evidence="2 3">
    <name type="scientific">Schistosoma rodhaini</name>
    <dbReference type="NCBI Taxonomy" id="6188"/>
    <lineage>
        <taxon>Eukaryota</taxon>
        <taxon>Metazoa</taxon>
        <taxon>Spiralia</taxon>
        <taxon>Lophotrochozoa</taxon>
        <taxon>Platyhelminthes</taxon>
        <taxon>Trematoda</taxon>
        <taxon>Digenea</taxon>
        <taxon>Strigeidida</taxon>
        <taxon>Schistosomatoidea</taxon>
        <taxon>Schistosomatidae</taxon>
        <taxon>Schistosoma</taxon>
    </lineage>
</organism>
<evidence type="ECO:0000313" key="3">
    <source>
        <dbReference type="WBParaSite" id="SRDH1_93630.8"/>
    </source>
</evidence>
<sequence length="258" mass="28688">MVTIVENAEWEGVNVMKPFDRLRVVSTYIKTVLILVAIQISITFVIIMLSSIPEITSGNGQQPIPSIIAVVLGLIALVIALLIVLVKKISEKYPLNAILAIIYSIFMAMAMAIWNIELSILYKLAIFGISLVFFTSALLIGAAIKTNHFMIILISFLVIFIITAAIAIALIVWSCKYATIGVYIDVQLLFFIITIFISLFTVGKSSYLFLYSNYSLAAIILYTIFSSSLSVNTDIWNVYNKTVNCSIQFKLTENMINI</sequence>
<keyword evidence="2" id="KW-1185">Reference proteome</keyword>
<feature type="transmembrane region" description="Helical" evidence="1">
    <location>
        <begin position="120"/>
        <end position="144"/>
    </location>
</feature>
<feature type="transmembrane region" description="Helical" evidence="1">
    <location>
        <begin position="180"/>
        <end position="200"/>
    </location>
</feature>
<proteinExistence type="predicted"/>
<reference evidence="3" key="2">
    <citation type="submission" date="2023-11" db="UniProtKB">
        <authorList>
            <consortium name="WormBaseParasite"/>
        </authorList>
    </citation>
    <scope>IDENTIFICATION</scope>
</reference>
<keyword evidence="1" id="KW-0472">Membrane</keyword>
<accession>A0AA85GHJ3</accession>
<feature type="transmembrane region" description="Helical" evidence="1">
    <location>
        <begin position="93"/>
        <end position="114"/>
    </location>
</feature>
<dbReference type="Proteomes" id="UP000050792">
    <property type="component" value="Unassembled WGS sequence"/>
</dbReference>
<reference evidence="2" key="1">
    <citation type="submission" date="2022-06" db="EMBL/GenBank/DDBJ databases">
        <authorList>
            <person name="Berger JAMES D."/>
            <person name="Berger JAMES D."/>
        </authorList>
    </citation>
    <scope>NUCLEOTIDE SEQUENCE [LARGE SCALE GENOMIC DNA]</scope>
</reference>
<evidence type="ECO:0000313" key="2">
    <source>
        <dbReference type="Proteomes" id="UP000050792"/>
    </source>
</evidence>
<dbReference type="WBParaSite" id="SRDH1_93630.8">
    <property type="protein sequence ID" value="SRDH1_93630.8"/>
    <property type="gene ID" value="SRDH1_93630"/>
</dbReference>
<feature type="transmembrane region" description="Helical" evidence="1">
    <location>
        <begin position="207"/>
        <end position="225"/>
    </location>
</feature>